<gene>
    <name evidence="1" type="ORF">UFOVP130_8</name>
</gene>
<reference evidence="1" key="1">
    <citation type="submission" date="2020-04" db="EMBL/GenBank/DDBJ databases">
        <authorList>
            <person name="Chiriac C."/>
            <person name="Salcher M."/>
            <person name="Ghai R."/>
            <person name="Kavagutti S V."/>
        </authorList>
    </citation>
    <scope>NUCLEOTIDE SEQUENCE</scope>
</reference>
<name>A0A6J5LBB9_9CAUD</name>
<protein>
    <submittedName>
        <fullName evidence="1">Uncharacterized protein</fullName>
    </submittedName>
</protein>
<sequence>MPGQTDMFEIDHTGRKAVKLGLSHDNEVVVDILEESKRLHGCFARYQVGLVDCEIKRLSNADRSAELTRLWNDTFVSYTNLGELLDRFRPIDETIEGQIKAEVASEKATSNEAKKLDTIDEDFRKFMGDTIDPDTDDSGKGK</sequence>
<proteinExistence type="predicted"/>
<accession>A0A6J5LBB9</accession>
<dbReference type="EMBL" id="LR796251">
    <property type="protein sequence ID" value="CAB4130506.1"/>
    <property type="molecule type" value="Genomic_DNA"/>
</dbReference>
<organism evidence="1">
    <name type="scientific">uncultured Caudovirales phage</name>
    <dbReference type="NCBI Taxonomy" id="2100421"/>
    <lineage>
        <taxon>Viruses</taxon>
        <taxon>Duplodnaviria</taxon>
        <taxon>Heunggongvirae</taxon>
        <taxon>Uroviricota</taxon>
        <taxon>Caudoviricetes</taxon>
        <taxon>Peduoviridae</taxon>
        <taxon>Maltschvirus</taxon>
        <taxon>Maltschvirus maltsch</taxon>
    </lineage>
</organism>
<evidence type="ECO:0000313" key="1">
    <source>
        <dbReference type="EMBL" id="CAB4130506.1"/>
    </source>
</evidence>